<sequence length="352" mass="38476">MLDIKVAATLFARVKVPPANSDNPGSVNGFIFLGAAVVNAVFIVSGLVYLIYTLGSVIPVLTIVESKHEYETLPMRERQGPGAATEPSHDADARPVTDSICNVHRLLWSVGRFASLFQASSSFCLLITAQATLAAILKAVPLVPDLASDVVITILTLQLQMAWVHSAMIRQNKKASPIQLPGFRMAFHTTAIPALFACFAASMAESVAILAVVLLHGEMAKIPLFPQYPTGLTVETFAPEVEAWKIGVYIVIRYAFLAVFYIPAQAALVRVQASLLPVEKETIVKVDRTFGVEGVHETGYLTMTQAYKSMKNGSIWLRLYKMYAKVFLVGAGVEGFLYAILLLEFFAFLYLR</sequence>
<dbReference type="OrthoDB" id="2896006at2759"/>
<dbReference type="KEGG" id="pfy:PFICI_10067"/>
<evidence type="ECO:0000313" key="2">
    <source>
        <dbReference type="EMBL" id="ETS78005.1"/>
    </source>
</evidence>
<feature type="transmembrane region" description="Helical" evidence="1">
    <location>
        <begin position="190"/>
        <end position="215"/>
    </location>
</feature>
<dbReference type="GeneID" id="19275080"/>
<keyword evidence="1" id="KW-0812">Transmembrane</keyword>
<dbReference type="HOGENOM" id="CLU_787792_0_0_1"/>
<feature type="transmembrane region" description="Helical" evidence="1">
    <location>
        <begin position="326"/>
        <end position="351"/>
    </location>
</feature>
<keyword evidence="1" id="KW-0472">Membrane</keyword>
<name>W3WVW8_PESFW</name>
<gene>
    <name evidence="2" type="ORF">PFICI_10067</name>
</gene>
<dbReference type="EMBL" id="KI912115">
    <property type="protein sequence ID" value="ETS78005.1"/>
    <property type="molecule type" value="Genomic_DNA"/>
</dbReference>
<organism evidence="2 3">
    <name type="scientific">Pestalotiopsis fici (strain W106-1 / CGMCC3.15140)</name>
    <dbReference type="NCBI Taxonomy" id="1229662"/>
    <lineage>
        <taxon>Eukaryota</taxon>
        <taxon>Fungi</taxon>
        <taxon>Dikarya</taxon>
        <taxon>Ascomycota</taxon>
        <taxon>Pezizomycotina</taxon>
        <taxon>Sordariomycetes</taxon>
        <taxon>Xylariomycetidae</taxon>
        <taxon>Amphisphaeriales</taxon>
        <taxon>Sporocadaceae</taxon>
        <taxon>Pestalotiopsis</taxon>
    </lineage>
</organism>
<evidence type="ECO:0000313" key="3">
    <source>
        <dbReference type="Proteomes" id="UP000030651"/>
    </source>
</evidence>
<feature type="transmembrane region" description="Helical" evidence="1">
    <location>
        <begin position="30"/>
        <end position="52"/>
    </location>
</feature>
<dbReference type="AlphaFoldDB" id="W3WVW8"/>
<accession>W3WVW8</accession>
<reference evidence="3" key="1">
    <citation type="journal article" date="2015" name="BMC Genomics">
        <title>Genomic and transcriptomic analysis of the endophytic fungus Pestalotiopsis fici reveals its lifestyle and high potential for synthesis of natural products.</title>
        <authorList>
            <person name="Wang X."/>
            <person name="Zhang X."/>
            <person name="Liu L."/>
            <person name="Xiang M."/>
            <person name="Wang W."/>
            <person name="Sun X."/>
            <person name="Che Y."/>
            <person name="Guo L."/>
            <person name="Liu G."/>
            <person name="Guo L."/>
            <person name="Wang C."/>
            <person name="Yin W.B."/>
            <person name="Stadler M."/>
            <person name="Zhang X."/>
            <person name="Liu X."/>
        </authorList>
    </citation>
    <scope>NUCLEOTIDE SEQUENCE [LARGE SCALE GENOMIC DNA]</scope>
    <source>
        <strain evidence="3">W106-1 / CGMCC3.15140</strain>
    </source>
</reference>
<protein>
    <submittedName>
        <fullName evidence="2">Uncharacterized protein</fullName>
    </submittedName>
</protein>
<dbReference type="Proteomes" id="UP000030651">
    <property type="component" value="Unassembled WGS sequence"/>
</dbReference>
<dbReference type="RefSeq" id="XP_007836839.1">
    <property type="nucleotide sequence ID" value="XM_007838648.1"/>
</dbReference>
<keyword evidence="1" id="KW-1133">Transmembrane helix</keyword>
<dbReference type="InParanoid" id="W3WVW8"/>
<proteinExistence type="predicted"/>
<dbReference type="STRING" id="1229662.W3WVW8"/>
<evidence type="ECO:0000256" key="1">
    <source>
        <dbReference type="SAM" id="Phobius"/>
    </source>
</evidence>
<keyword evidence="3" id="KW-1185">Reference proteome</keyword>
<feature type="transmembrane region" description="Helical" evidence="1">
    <location>
        <begin position="246"/>
        <end position="264"/>
    </location>
</feature>